<dbReference type="eggNOG" id="COG3258">
    <property type="taxonomic scope" value="Bacteria"/>
</dbReference>
<evidence type="ECO:0000259" key="4">
    <source>
        <dbReference type="PROSITE" id="PS51891"/>
    </source>
</evidence>
<feature type="domain" description="CENP-V/GFA" evidence="4">
    <location>
        <begin position="119"/>
        <end position="231"/>
    </location>
</feature>
<gene>
    <name evidence="5" type="ORF">Y5S_00669</name>
</gene>
<dbReference type="Gene3D" id="1.10.760.10">
    <property type="entry name" value="Cytochrome c-like domain"/>
    <property type="match status" value="1"/>
</dbReference>
<name>A0A095SNQ6_9GAMM</name>
<dbReference type="PATRIC" id="fig|1177154.3.peg.674"/>
<dbReference type="Gene3D" id="2.170.150.70">
    <property type="match status" value="1"/>
</dbReference>
<keyword evidence="6" id="KW-1185">Reference proteome</keyword>
<dbReference type="PROSITE" id="PS51891">
    <property type="entry name" value="CENP_V_GFA"/>
    <property type="match status" value="1"/>
</dbReference>
<dbReference type="PANTHER" id="PTHR28620">
    <property type="entry name" value="CENTROMERE PROTEIN V"/>
    <property type="match status" value="1"/>
</dbReference>
<proteinExistence type="inferred from homology"/>
<dbReference type="GO" id="GO:0016846">
    <property type="term" value="F:carbon-sulfur lyase activity"/>
    <property type="evidence" value="ECO:0007669"/>
    <property type="project" value="InterPro"/>
</dbReference>
<evidence type="ECO:0000256" key="2">
    <source>
        <dbReference type="ARBA" id="ARBA00022723"/>
    </source>
</evidence>
<dbReference type="GO" id="GO:0009055">
    <property type="term" value="F:electron transfer activity"/>
    <property type="evidence" value="ECO:0007669"/>
    <property type="project" value="InterPro"/>
</dbReference>
<dbReference type="InterPro" id="IPR011057">
    <property type="entry name" value="Mss4-like_sf"/>
</dbReference>
<dbReference type="Proteomes" id="UP000029444">
    <property type="component" value="Unassembled WGS sequence"/>
</dbReference>
<dbReference type="GO" id="GO:0020037">
    <property type="term" value="F:heme binding"/>
    <property type="evidence" value="ECO:0007669"/>
    <property type="project" value="InterPro"/>
</dbReference>
<dbReference type="STRING" id="1177154.Y5S_00669"/>
<dbReference type="RefSeq" id="WP_197055089.1">
    <property type="nucleotide sequence ID" value="NZ_ARXV01000002.1"/>
</dbReference>
<evidence type="ECO:0000313" key="6">
    <source>
        <dbReference type="Proteomes" id="UP000029444"/>
    </source>
</evidence>
<accession>A0A095SNQ6</accession>
<organism evidence="5 6">
    <name type="scientific">Alcanivorax nanhaiticus</name>
    <dbReference type="NCBI Taxonomy" id="1177154"/>
    <lineage>
        <taxon>Bacteria</taxon>
        <taxon>Pseudomonadati</taxon>
        <taxon>Pseudomonadota</taxon>
        <taxon>Gammaproteobacteria</taxon>
        <taxon>Oceanospirillales</taxon>
        <taxon>Alcanivoracaceae</taxon>
        <taxon>Alcanivorax</taxon>
    </lineage>
</organism>
<evidence type="ECO:0000256" key="1">
    <source>
        <dbReference type="ARBA" id="ARBA00005495"/>
    </source>
</evidence>
<dbReference type="InterPro" id="IPR006913">
    <property type="entry name" value="CENP-V/GFA"/>
</dbReference>
<keyword evidence="3" id="KW-0862">Zinc</keyword>
<dbReference type="GO" id="GO:0046872">
    <property type="term" value="F:metal ion binding"/>
    <property type="evidence" value="ECO:0007669"/>
    <property type="project" value="UniProtKB-KW"/>
</dbReference>
<reference evidence="5 6" key="1">
    <citation type="submission" date="2012-09" db="EMBL/GenBank/DDBJ databases">
        <title>Genome Sequence of alkane-degrading Bacterium Alcanivorax sp. 19-m-6.</title>
        <authorList>
            <person name="Lai Q."/>
            <person name="Shao Z."/>
        </authorList>
    </citation>
    <scope>NUCLEOTIDE SEQUENCE [LARGE SCALE GENOMIC DNA]</scope>
    <source>
        <strain evidence="5 6">19-m-6</strain>
    </source>
</reference>
<dbReference type="PANTHER" id="PTHR28620:SF1">
    <property type="entry name" value="CENP-V_GFA DOMAIN-CONTAINING PROTEIN"/>
    <property type="match status" value="1"/>
</dbReference>
<protein>
    <recommendedName>
        <fullName evidence="4">CENP-V/GFA domain-containing protein</fullName>
    </recommendedName>
</protein>
<dbReference type="EMBL" id="ARXV01000002">
    <property type="protein sequence ID" value="KGD66197.1"/>
    <property type="molecule type" value="Genomic_DNA"/>
</dbReference>
<evidence type="ECO:0000313" key="5">
    <source>
        <dbReference type="EMBL" id="KGD66197.1"/>
    </source>
</evidence>
<dbReference type="Pfam" id="PF04828">
    <property type="entry name" value="GFA"/>
    <property type="match status" value="1"/>
</dbReference>
<evidence type="ECO:0000256" key="3">
    <source>
        <dbReference type="ARBA" id="ARBA00022833"/>
    </source>
</evidence>
<dbReference type="eggNOG" id="COG3791">
    <property type="taxonomic scope" value="Bacteria"/>
</dbReference>
<dbReference type="SUPFAM" id="SSF51316">
    <property type="entry name" value="Mss4-like"/>
    <property type="match status" value="1"/>
</dbReference>
<sequence length="231" mass="25719">MHQVDRAACFIKAAMHQSRPNLTDQQARDVALHINSQELPQYPRFEESVTATAERYHQHQYGQYGKTVNGRVLGENLPPAGTMPCSKVVAVGSSLKRQTEQRADRKQPRGENVMESTHYEGGCQCGAVAYEVDVDLANTITCNCSRCQRMGFVLAFTSREKFQLKAGESELTEYLFHDKAIRHLFCKVCGVESFAYGEMPDGTPMVAINANCLAGVDPRALDSQHVDGKRF</sequence>
<keyword evidence="2" id="KW-0479">Metal-binding</keyword>
<dbReference type="InterPro" id="IPR036909">
    <property type="entry name" value="Cyt_c-like_dom_sf"/>
</dbReference>
<comment type="similarity">
    <text evidence="1">Belongs to the Gfa family.</text>
</comment>
<comment type="caution">
    <text evidence="5">The sequence shown here is derived from an EMBL/GenBank/DDBJ whole genome shotgun (WGS) entry which is preliminary data.</text>
</comment>
<dbReference type="AlphaFoldDB" id="A0A095SNQ6"/>
<dbReference type="InterPro" id="IPR052355">
    <property type="entry name" value="CENP-V-like"/>
</dbReference>